<dbReference type="STRING" id="1236989.JCM15548_14642"/>
<sequence>MPGRFSLYEDLSIQENLHFFATVFGTTIEENYHLIEDIYKQIEPFKDRPAGKLSGG</sequence>
<organism evidence="1 2">
    <name type="scientific">Geofilum rubicundum JCM 15548</name>
    <dbReference type="NCBI Taxonomy" id="1236989"/>
    <lineage>
        <taxon>Bacteria</taxon>
        <taxon>Pseudomonadati</taxon>
        <taxon>Bacteroidota</taxon>
        <taxon>Bacteroidia</taxon>
        <taxon>Marinilabiliales</taxon>
        <taxon>Marinilabiliaceae</taxon>
        <taxon>Geofilum</taxon>
    </lineage>
</organism>
<evidence type="ECO:0000313" key="2">
    <source>
        <dbReference type="Proteomes" id="UP000032900"/>
    </source>
</evidence>
<keyword evidence="1" id="KW-0547">Nucleotide-binding</keyword>
<dbReference type="EMBL" id="BAZW01000101">
    <property type="protein sequence ID" value="GAO27790.1"/>
    <property type="molecule type" value="Genomic_DNA"/>
</dbReference>
<name>A0A0E9LSF4_9BACT</name>
<evidence type="ECO:0000313" key="1">
    <source>
        <dbReference type="EMBL" id="GAO27790.1"/>
    </source>
</evidence>
<reference evidence="1 2" key="1">
    <citation type="journal article" date="2015" name="Microbes Environ.">
        <title>Distribution and evolution of nitrogen fixation genes in the phylum bacteroidetes.</title>
        <authorList>
            <person name="Inoue J."/>
            <person name="Oshima K."/>
            <person name="Suda W."/>
            <person name="Sakamoto M."/>
            <person name="Iino T."/>
            <person name="Noda S."/>
            <person name="Hongoh Y."/>
            <person name="Hattori M."/>
            <person name="Ohkuma M."/>
        </authorList>
    </citation>
    <scope>NUCLEOTIDE SEQUENCE [LARGE SCALE GENOMIC DNA]</scope>
    <source>
        <strain evidence="1">JCM 15548</strain>
    </source>
</reference>
<gene>
    <name evidence="1" type="ORF">JCM15548_14642</name>
</gene>
<keyword evidence="2" id="KW-1185">Reference proteome</keyword>
<comment type="caution">
    <text evidence="1">The sequence shown here is derived from an EMBL/GenBank/DDBJ whole genome shotgun (WGS) entry which is preliminary data.</text>
</comment>
<dbReference type="GO" id="GO:0005524">
    <property type="term" value="F:ATP binding"/>
    <property type="evidence" value="ECO:0007669"/>
    <property type="project" value="UniProtKB-KW"/>
</dbReference>
<dbReference type="AlphaFoldDB" id="A0A0E9LSF4"/>
<keyword evidence="1" id="KW-0067">ATP-binding</keyword>
<protein>
    <submittedName>
        <fullName evidence="1">Putative ABC transporter ATP-binding protein</fullName>
    </submittedName>
</protein>
<proteinExistence type="predicted"/>
<dbReference type="RefSeq" id="WP_227626060.1">
    <property type="nucleotide sequence ID" value="NZ_BAZW01000101.1"/>
</dbReference>
<dbReference type="Proteomes" id="UP000032900">
    <property type="component" value="Unassembled WGS sequence"/>
</dbReference>
<accession>A0A0E9LSF4</accession>